<keyword evidence="2" id="KW-0472">Membrane</keyword>
<feature type="region of interest" description="Disordered" evidence="1">
    <location>
        <begin position="474"/>
        <end position="522"/>
    </location>
</feature>
<evidence type="ECO:0000256" key="2">
    <source>
        <dbReference type="SAM" id="Phobius"/>
    </source>
</evidence>
<dbReference type="AlphaFoldDB" id="M3A0J3"/>
<keyword evidence="4" id="KW-1185">Reference proteome</keyword>
<comment type="caution">
    <text evidence="3">The sequence shown here is derived from an EMBL/GenBank/DDBJ whole genome shotgun (WGS) entry which is preliminary data.</text>
</comment>
<sequence length="522" mass="57343">MFVLFGRVYGEFGPRVRHSESEAAMKAGKIVMFVVGVLLSMLGLALLAAAGVLGWGYFVQRDDGWFTAPTERFRTDSSALVSERIDLVFDDTPTGFGAEDFGRLRLRAASEDPGQPVFVGIGPQREVDAFLSGVAHAELTDVRFEPFRAEYREIPGDDPARVPGDEDFWAASAAGPGTQELRWDFQEGVWSIVVMNADATPGVVVDLQAGAQFPFLGPLALWLLVSALVLLVIGVPLLVLGAVGLGRHGPPSAHAPPPAAVAPGTYPVMLRGDPDSPSRGLWLVKWLLAIPHYIVLFFLAIAHFVTTVVAGFAILFTGRYPRALFDFNVGVMRWWWRVGFYTYSALGTDRYPPFSLHRTDYPADFDVPYPERLSRGLVLVKWWLLAVPHYLILAVLVGGGATATSGDWDDAAWTYSWSLLGILVLVAAIALLFTARYPSGVFDLVVGINRWRFRVWAYAALLRDEYPPFRLDQGPRELHEYAPPAGPRDDLSPEPGRTQIPLSKEQYGDATSGEQARPGEGR</sequence>
<evidence type="ECO:0000313" key="3">
    <source>
        <dbReference type="EMBL" id="EME66488.1"/>
    </source>
</evidence>
<dbReference type="EMBL" id="AOEX01000023">
    <property type="protein sequence ID" value="EME66488.1"/>
    <property type="molecule type" value="Genomic_DNA"/>
</dbReference>
<gene>
    <name evidence="3" type="ORF">G352_05025</name>
</gene>
<keyword evidence="2" id="KW-0812">Transmembrane</keyword>
<feature type="transmembrane region" description="Helical" evidence="2">
    <location>
        <begin position="290"/>
        <end position="316"/>
    </location>
</feature>
<dbReference type="Proteomes" id="UP000011731">
    <property type="component" value="Unassembled WGS sequence"/>
</dbReference>
<accession>M3A0J3</accession>
<name>M3A0J3_9NOCA</name>
<feature type="transmembrane region" description="Helical" evidence="2">
    <location>
        <begin position="30"/>
        <end position="58"/>
    </location>
</feature>
<organism evidence="3 4">
    <name type="scientific">Rhodococcus ruber BKS 20-38</name>
    <dbReference type="NCBI Taxonomy" id="1278076"/>
    <lineage>
        <taxon>Bacteria</taxon>
        <taxon>Bacillati</taxon>
        <taxon>Actinomycetota</taxon>
        <taxon>Actinomycetes</taxon>
        <taxon>Mycobacteriales</taxon>
        <taxon>Nocardiaceae</taxon>
        <taxon>Rhodococcus</taxon>
    </lineage>
</organism>
<feature type="transmembrane region" description="Helical" evidence="2">
    <location>
        <begin position="382"/>
        <end position="403"/>
    </location>
</feature>
<protein>
    <recommendedName>
        <fullName evidence="5">Transmembrane protein</fullName>
    </recommendedName>
</protein>
<keyword evidence="2" id="KW-1133">Transmembrane helix</keyword>
<evidence type="ECO:0000313" key="4">
    <source>
        <dbReference type="Proteomes" id="UP000011731"/>
    </source>
</evidence>
<evidence type="ECO:0008006" key="5">
    <source>
        <dbReference type="Google" id="ProtNLM"/>
    </source>
</evidence>
<evidence type="ECO:0000256" key="1">
    <source>
        <dbReference type="SAM" id="MobiDB-lite"/>
    </source>
</evidence>
<dbReference type="Pfam" id="PF14333">
    <property type="entry name" value="DUF4389"/>
    <property type="match status" value="2"/>
</dbReference>
<feature type="transmembrane region" description="Helical" evidence="2">
    <location>
        <begin position="415"/>
        <end position="435"/>
    </location>
</feature>
<feature type="transmembrane region" description="Helical" evidence="2">
    <location>
        <begin position="219"/>
        <end position="243"/>
    </location>
</feature>
<reference evidence="3 4" key="1">
    <citation type="journal article" date="2013" name="Genome Announc.">
        <title>Draft Genome Sequence of Rhodococcus ruber Strain BKS 20-38.</title>
        <authorList>
            <person name="Bala M."/>
            <person name="Kumar S."/>
            <person name="Raghava G.P."/>
            <person name="Mayilraj S."/>
        </authorList>
    </citation>
    <scope>NUCLEOTIDE SEQUENCE [LARGE SCALE GENOMIC DNA]</scope>
    <source>
        <strain evidence="3 4">BKS 20-38</strain>
    </source>
</reference>
<dbReference type="PATRIC" id="fig|1278076.4.peg.1042"/>
<proteinExistence type="predicted"/>
<dbReference type="InterPro" id="IPR025498">
    <property type="entry name" value="DUF4389"/>
</dbReference>